<proteinExistence type="predicted"/>
<dbReference type="AlphaFoldDB" id="A0A1I7X4R7"/>
<reference evidence="3" key="1">
    <citation type="submission" date="2016-11" db="UniProtKB">
        <authorList>
            <consortium name="WormBaseParasite"/>
        </authorList>
    </citation>
    <scope>IDENTIFICATION</scope>
</reference>
<dbReference type="WBParaSite" id="Hba_12589">
    <property type="protein sequence ID" value="Hba_12589"/>
    <property type="gene ID" value="Hba_12589"/>
</dbReference>
<protein>
    <submittedName>
        <fullName evidence="3">Beta-lactamase domain-containing protein</fullName>
    </submittedName>
</protein>
<dbReference type="PANTHER" id="PTHR43319">
    <property type="entry name" value="BETA-LACTAMASE-RELATED"/>
    <property type="match status" value="1"/>
</dbReference>
<accession>A0A1I7X4R7</accession>
<evidence type="ECO:0000313" key="3">
    <source>
        <dbReference type="WBParaSite" id="Hba_12589"/>
    </source>
</evidence>
<dbReference type="InterPro" id="IPR001466">
    <property type="entry name" value="Beta-lactam-related"/>
</dbReference>
<name>A0A1I7X4R7_HETBA</name>
<dbReference type="InterPro" id="IPR052907">
    <property type="entry name" value="Beta-lactamase/esterase"/>
</dbReference>
<organism evidence="2 3">
    <name type="scientific">Heterorhabditis bacteriophora</name>
    <name type="common">Entomopathogenic nematode worm</name>
    <dbReference type="NCBI Taxonomy" id="37862"/>
    <lineage>
        <taxon>Eukaryota</taxon>
        <taxon>Metazoa</taxon>
        <taxon>Ecdysozoa</taxon>
        <taxon>Nematoda</taxon>
        <taxon>Chromadorea</taxon>
        <taxon>Rhabditida</taxon>
        <taxon>Rhabditina</taxon>
        <taxon>Rhabditomorpha</taxon>
        <taxon>Strongyloidea</taxon>
        <taxon>Heterorhabditidae</taxon>
        <taxon>Heterorhabditis</taxon>
    </lineage>
</organism>
<feature type="domain" description="Beta-lactamase-related" evidence="1">
    <location>
        <begin position="35"/>
        <end position="101"/>
    </location>
</feature>
<evidence type="ECO:0000259" key="1">
    <source>
        <dbReference type="Pfam" id="PF00144"/>
    </source>
</evidence>
<keyword evidence="2" id="KW-1185">Reference proteome</keyword>
<dbReference type="SUPFAM" id="SSF56601">
    <property type="entry name" value="beta-lactamase/transpeptidase-like"/>
    <property type="match status" value="1"/>
</dbReference>
<dbReference type="Pfam" id="PF00144">
    <property type="entry name" value="Beta-lactamase"/>
    <property type="match status" value="1"/>
</dbReference>
<dbReference type="PANTHER" id="PTHR43319:SF2">
    <property type="entry name" value="BETA-LACTAMASE-RELATED DOMAIN-CONTAINING PROTEIN"/>
    <property type="match status" value="1"/>
</dbReference>
<sequence length="204" mass="24128">MVWLLIMNTRSTYDNVLSLCSVVFQYCSQSYMGYRKNFEDGWERDGASIAVFVNGKKQDTMSITFSTTKAVAAVCVAMLVDRGRLKYDDLVSKYWPGFAKHVRSQDHIVCHLYFKESKKKVEERVCLWREYVIVFLAIDYYIGLPAKEEHRVARITVPSAWDRLSEVIYDWRVSVYFLSLWKLIRGLEMHDRWQLCLIWSHLIK</sequence>
<dbReference type="Gene3D" id="3.40.710.10">
    <property type="entry name" value="DD-peptidase/beta-lactamase superfamily"/>
    <property type="match status" value="1"/>
</dbReference>
<dbReference type="InterPro" id="IPR012338">
    <property type="entry name" value="Beta-lactam/transpept-like"/>
</dbReference>
<evidence type="ECO:0000313" key="2">
    <source>
        <dbReference type="Proteomes" id="UP000095283"/>
    </source>
</evidence>
<dbReference type="Proteomes" id="UP000095283">
    <property type="component" value="Unplaced"/>
</dbReference>